<comment type="similarity">
    <text evidence="1">Belongs to the universal ribosomal protein uL3 family.</text>
</comment>
<evidence type="ECO:0000256" key="1">
    <source>
        <dbReference type="ARBA" id="ARBA00006540"/>
    </source>
</evidence>
<keyword evidence="3" id="KW-0699">rRNA-binding</keyword>
<keyword evidence="5 8" id="KW-0689">Ribosomal protein</keyword>
<dbReference type="GO" id="GO:0006412">
    <property type="term" value="P:translation"/>
    <property type="evidence" value="ECO:0007669"/>
    <property type="project" value="UniProtKB-UniRule"/>
</dbReference>
<evidence type="ECO:0000313" key="9">
    <source>
        <dbReference type="Proteomes" id="UP000560980"/>
    </source>
</evidence>
<dbReference type="NCBIfam" id="TIGR03625">
    <property type="entry name" value="L3_bact"/>
    <property type="match status" value="1"/>
</dbReference>
<dbReference type="GO" id="GO:0005840">
    <property type="term" value="C:ribosome"/>
    <property type="evidence" value="ECO:0007669"/>
    <property type="project" value="UniProtKB-UniRule"/>
</dbReference>
<accession>A0A6S6RW05</accession>
<evidence type="ECO:0000256" key="7">
    <source>
        <dbReference type="NCBIfam" id="TIGR03625"/>
    </source>
</evidence>
<dbReference type="Gene3D" id="2.40.30.10">
    <property type="entry name" value="Translation factors"/>
    <property type="match status" value="2"/>
</dbReference>
<keyword evidence="2" id="KW-0488">Methylation</keyword>
<dbReference type="PANTHER" id="PTHR11229">
    <property type="entry name" value="50S RIBOSOMAL PROTEIN L3"/>
    <property type="match status" value="1"/>
</dbReference>
<dbReference type="Pfam" id="PF00297">
    <property type="entry name" value="Ribosomal_L3"/>
    <property type="match status" value="1"/>
</dbReference>
<evidence type="ECO:0000256" key="3">
    <source>
        <dbReference type="ARBA" id="ARBA00022730"/>
    </source>
</evidence>
<dbReference type="AlphaFoldDB" id="A0A6S6RW05"/>
<dbReference type="GO" id="GO:0003735">
    <property type="term" value="F:structural constituent of ribosome"/>
    <property type="evidence" value="ECO:0007669"/>
    <property type="project" value="UniProtKB-UniRule"/>
</dbReference>
<keyword evidence="6" id="KW-0687">Ribonucleoprotein</keyword>
<evidence type="ECO:0000256" key="2">
    <source>
        <dbReference type="ARBA" id="ARBA00022481"/>
    </source>
</evidence>
<evidence type="ECO:0000256" key="4">
    <source>
        <dbReference type="ARBA" id="ARBA00022884"/>
    </source>
</evidence>
<keyword evidence="4" id="KW-0694">RNA-binding</keyword>
<dbReference type="GO" id="GO:0019843">
    <property type="term" value="F:rRNA binding"/>
    <property type="evidence" value="ECO:0007669"/>
    <property type="project" value="UniProtKB-KW"/>
</dbReference>
<dbReference type="RefSeq" id="WP_183042909.1">
    <property type="nucleotide sequence ID" value="NZ_CACTJB010000001.1"/>
</dbReference>
<dbReference type="GO" id="GO:1990904">
    <property type="term" value="C:ribonucleoprotein complex"/>
    <property type="evidence" value="ECO:0007669"/>
    <property type="project" value="UniProtKB-KW"/>
</dbReference>
<dbReference type="PANTHER" id="PTHR11229:SF16">
    <property type="entry name" value="LARGE RIBOSOMAL SUBUNIT PROTEIN UL3C"/>
    <property type="match status" value="1"/>
</dbReference>
<comment type="caution">
    <text evidence="8">The sequence shown here is derived from an EMBL/GenBank/DDBJ whole genome shotgun (WGS) entry which is preliminary data.</text>
</comment>
<organism evidence="8 9">
    <name type="scientific">Candidatus Portiera aleyrodidarum</name>
    <name type="common">primary endosymbiont of Bemisia tabaci</name>
    <dbReference type="NCBI Taxonomy" id="91844"/>
    <lineage>
        <taxon>Bacteria</taxon>
        <taxon>Pseudomonadati</taxon>
        <taxon>Pseudomonadota</taxon>
        <taxon>Gammaproteobacteria</taxon>
        <taxon>Candidatus Johnevansiales</taxon>
        <taxon>Candidatus Johnevansiaceae</taxon>
        <taxon>Candidatus Portiera</taxon>
    </lineage>
</organism>
<dbReference type="EMBL" id="CACTJB010000001">
    <property type="protein sequence ID" value="CAA3705394.1"/>
    <property type="molecule type" value="Genomic_DNA"/>
</dbReference>
<sequence length="206" mass="22767">MLGVIGKKIGMSIILKEKGISIPVTIIEVLPNRIVQIKTNKKDGYNAIQLYNGTGKLKKKKVETVKEFRISKQEFKTIGVNNGKDEITVSSFKIDEVVKVSGVSKGKGYQGTIKRWKFKSQNKSHGNSLAHRIAGSTGQCQNPGRVFKGKKMAGRMGTDKKTVKNLKIIKINLELNLIIIKGACPGFTGSKVLIKKIMKKKNEVKN</sequence>
<evidence type="ECO:0000313" key="8">
    <source>
        <dbReference type="EMBL" id="CAA3705394.1"/>
    </source>
</evidence>
<dbReference type="InterPro" id="IPR019927">
    <property type="entry name" value="Ribosomal_uL3_bac/org-type"/>
</dbReference>
<proteinExistence type="inferred from homology"/>
<evidence type="ECO:0000256" key="6">
    <source>
        <dbReference type="ARBA" id="ARBA00023274"/>
    </source>
</evidence>
<gene>
    <name evidence="8" type="primary">rplC</name>
    <name evidence="8" type="ORF">SISI_0120</name>
</gene>
<dbReference type="Proteomes" id="UP000560980">
    <property type="component" value="Unassembled WGS sequence"/>
</dbReference>
<protein>
    <recommendedName>
        <fullName evidence="7">50S ribosomal protein L3</fullName>
    </recommendedName>
</protein>
<dbReference type="InterPro" id="IPR000597">
    <property type="entry name" value="Ribosomal_uL3"/>
</dbReference>
<dbReference type="FunFam" id="2.40.30.10:FF:000004">
    <property type="entry name" value="50S ribosomal protein L3"/>
    <property type="match status" value="1"/>
</dbReference>
<reference evidence="8 9" key="1">
    <citation type="submission" date="2019-12" db="EMBL/GenBank/DDBJ databases">
        <authorList>
            <person name="Santos-Garcia D."/>
            <person name="Santos-Garcia D."/>
            <person name="Santos-Garcia D."/>
        </authorList>
    </citation>
    <scope>NUCLEOTIDE SEQUENCE [LARGE SCALE GENOMIC DNA]</scope>
    <source>
        <strain evidence="8">SiSi</strain>
    </source>
</reference>
<dbReference type="SUPFAM" id="SSF50447">
    <property type="entry name" value="Translation proteins"/>
    <property type="match status" value="1"/>
</dbReference>
<name>A0A6S6RW05_9GAMM</name>
<dbReference type="InterPro" id="IPR009000">
    <property type="entry name" value="Transl_B-barrel_sf"/>
</dbReference>
<evidence type="ECO:0000256" key="5">
    <source>
        <dbReference type="ARBA" id="ARBA00022980"/>
    </source>
</evidence>